<proteinExistence type="predicted"/>
<organism evidence="2 3">
    <name type="scientific">Mycena albidolilacea</name>
    <dbReference type="NCBI Taxonomy" id="1033008"/>
    <lineage>
        <taxon>Eukaryota</taxon>
        <taxon>Fungi</taxon>
        <taxon>Dikarya</taxon>
        <taxon>Basidiomycota</taxon>
        <taxon>Agaricomycotina</taxon>
        <taxon>Agaricomycetes</taxon>
        <taxon>Agaricomycetidae</taxon>
        <taxon>Agaricales</taxon>
        <taxon>Marasmiineae</taxon>
        <taxon>Mycenaceae</taxon>
        <taxon>Mycena</taxon>
    </lineage>
</organism>
<feature type="compositionally biased region" description="Basic and acidic residues" evidence="1">
    <location>
        <begin position="1"/>
        <end position="20"/>
    </location>
</feature>
<feature type="region of interest" description="Disordered" evidence="1">
    <location>
        <begin position="111"/>
        <end position="151"/>
    </location>
</feature>
<name>A0AAD7ASC7_9AGAR</name>
<accession>A0AAD7ASC7</accession>
<reference evidence="2" key="1">
    <citation type="submission" date="2023-03" db="EMBL/GenBank/DDBJ databases">
        <title>Massive genome expansion in bonnet fungi (Mycena s.s.) driven by repeated elements and novel gene families across ecological guilds.</title>
        <authorList>
            <consortium name="Lawrence Berkeley National Laboratory"/>
            <person name="Harder C.B."/>
            <person name="Miyauchi S."/>
            <person name="Viragh M."/>
            <person name="Kuo A."/>
            <person name="Thoen E."/>
            <person name="Andreopoulos B."/>
            <person name="Lu D."/>
            <person name="Skrede I."/>
            <person name="Drula E."/>
            <person name="Henrissat B."/>
            <person name="Morin E."/>
            <person name="Kohler A."/>
            <person name="Barry K."/>
            <person name="LaButti K."/>
            <person name="Morin E."/>
            <person name="Salamov A."/>
            <person name="Lipzen A."/>
            <person name="Mereny Z."/>
            <person name="Hegedus B."/>
            <person name="Baldrian P."/>
            <person name="Stursova M."/>
            <person name="Weitz H."/>
            <person name="Taylor A."/>
            <person name="Grigoriev I.V."/>
            <person name="Nagy L.G."/>
            <person name="Martin F."/>
            <person name="Kauserud H."/>
        </authorList>
    </citation>
    <scope>NUCLEOTIDE SEQUENCE</scope>
    <source>
        <strain evidence="2">CBHHK002</strain>
    </source>
</reference>
<evidence type="ECO:0000313" key="2">
    <source>
        <dbReference type="EMBL" id="KAJ7367064.1"/>
    </source>
</evidence>
<dbReference type="PROSITE" id="PS00198">
    <property type="entry name" value="4FE4S_FER_1"/>
    <property type="match status" value="1"/>
</dbReference>
<dbReference type="AlphaFoldDB" id="A0AAD7ASC7"/>
<feature type="compositionally biased region" description="Acidic residues" evidence="1">
    <location>
        <begin position="132"/>
        <end position="141"/>
    </location>
</feature>
<evidence type="ECO:0000256" key="1">
    <source>
        <dbReference type="SAM" id="MobiDB-lite"/>
    </source>
</evidence>
<dbReference type="EMBL" id="JARIHO010000002">
    <property type="protein sequence ID" value="KAJ7367064.1"/>
    <property type="molecule type" value="Genomic_DNA"/>
</dbReference>
<dbReference type="Proteomes" id="UP001218218">
    <property type="component" value="Unassembled WGS sequence"/>
</dbReference>
<feature type="region of interest" description="Disordered" evidence="1">
    <location>
        <begin position="1"/>
        <end position="25"/>
    </location>
</feature>
<sequence length="342" mass="37839">MAPGRPRLDPEVKQQRRAESLQRYAANKYRRNADKLREQARVRMQRHRAAIADSHTSTKLWYAERGAEASERYRRRKHEHEWEKYRAANMVKKGAREKEAEKLRKKHLPAAAAHLPSAPQQPTEAGVHEEGSMSEEEDTDEQEKASEAAPVLPRRITPPRCPECYCEGCPGCACMCPVSTDWIEHEDGHFFPTCKACGGEDCPGCRCICSKSKVLTEHNTTTVKARSSGEMLPPRDCTVGYGRKENPDIVKWHANGSTHWWGDSAANAVCGVGGGIRPQSKFGALAVESSRQTSGRVGSVIVYDRPGQSTRGDMAAESQGEHAEGFVCQIKNNMCGGILLPG</sequence>
<gene>
    <name evidence="2" type="ORF">DFH08DRAFT_797907</name>
</gene>
<dbReference type="InterPro" id="IPR017900">
    <property type="entry name" value="4Fe4S_Fe_S_CS"/>
</dbReference>
<evidence type="ECO:0000313" key="3">
    <source>
        <dbReference type="Proteomes" id="UP001218218"/>
    </source>
</evidence>
<protein>
    <submittedName>
        <fullName evidence="2">Uncharacterized protein</fullName>
    </submittedName>
</protein>
<comment type="caution">
    <text evidence="2">The sequence shown here is derived from an EMBL/GenBank/DDBJ whole genome shotgun (WGS) entry which is preliminary data.</text>
</comment>
<keyword evidence="3" id="KW-1185">Reference proteome</keyword>
<feature type="compositionally biased region" description="Low complexity" evidence="1">
    <location>
        <begin position="111"/>
        <end position="122"/>
    </location>
</feature>